<evidence type="ECO:0000256" key="8">
    <source>
        <dbReference type="ARBA" id="ARBA00023034"/>
    </source>
</evidence>
<keyword evidence="3 10" id="KW-0328">Glycosyltransferase</keyword>
<comment type="caution">
    <text evidence="12">The sequence shown here is derived from an EMBL/GenBank/DDBJ whole genome shotgun (WGS) entry which is preliminary data.</text>
</comment>
<gene>
    <name evidence="12" type="primary">B3gnt6</name>
    <name evidence="12" type="ORF">SNEC2469_LOCUS34778</name>
</gene>
<feature type="region of interest" description="Disordered" evidence="11">
    <location>
        <begin position="82"/>
        <end position="118"/>
    </location>
</feature>
<evidence type="ECO:0000256" key="6">
    <source>
        <dbReference type="ARBA" id="ARBA00022968"/>
    </source>
</evidence>
<evidence type="ECO:0000256" key="7">
    <source>
        <dbReference type="ARBA" id="ARBA00022989"/>
    </source>
</evidence>
<feature type="compositionally biased region" description="Polar residues" evidence="11">
    <location>
        <begin position="104"/>
        <end position="118"/>
    </location>
</feature>
<dbReference type="GO" id="GO:0016758">
    <property type="term" value="F:hexosyltransferase activity"/>
    <property type="evidence" value="ECO:0007669"/>
    <property type="project" value="InterPro"/>
</dbReference>
<dbReference type="Proteomes" id="UP000601435">
    <property type="component" value="Unassembled WGS sequence"/>
</dbReference>
<feature type="region of interest" description="Disordered" evidence="11">
    <location>
        <begin position="55"/>
        <end position="74"/>
    </location>
</feature>
<proteinExistence type="inferred from homology"/>
<keyword evidence="13" id="KW-1185">Reference proteome</keyword>
<evidence type="ECO:0000313" key="13">
    <source>
        <dbReference type="Proteomes" id="UP000601435"/>
    </source>
</evidence>
<dbReference type="PANTHER" id="PTHR11214">
    <property type="entry name" value="BETA-1,3-N-ACETYLGLUCOSAMINYLTRANSFERASE"/>
    <property type="match status" value="1"/>
</dbReference>
<dbReference type="GO" id="GO:0006493">
    <property type="term" value="P:protein O-linked glycosylation"/>
    <property type="evidence" value="ECO:0007669"/>
    <property type="project" value="TreeGrafter"/>
</dbReference>
<comment type="subcellular location">
    <subcellularLocation>
        <location evidence="1 10">Golgi apparatus membrane</location>
        <topology evidence="1 10">Single-pass type II membrane protein</topology>
    </subcellularLocation>
</comment>
<dbReference type="EC" id="2.4.1.-" evidence="10"/>
<evidence type="ECO:0000256" key="11">
    <source>
        <dbReference type="SAM" id="MobiDB-lite"/>
    </source>
</evidence>
<evidence type="ECO:0000256" key="1">
    <source>
        <dbReference type="ARBA" id="ARBA00004323"/>
    </source>
</evidence>
<evidence type="ECO:0000256" key="2">
    <source>
        <dbReference type="ARBA" id="ARBA00008661"/>
    </source>
</evidence>
<evidence type="ECO:0000256" key="3">
    <source>
        <dbReference type="ARBA" id="ARBA00022676"/>
    </source>
</evidence>
<dbReference type="GO" id="GO:0000139">
    <property type="term" value="C:Golgi membrane"/>
    <property type="evidence" value="ECO:0007669"/>
    <property type="project" value="UniProtKB-SubCell"/>
</dbReference>
<keyword evidence="7 10" id="KW-1133">Transmembrane helix</keyword>
<keyword evidence="4" id="KW-0808">Transferase</keyword>
<reference evidence="12" key="1">
    <citation type="submission" date="2021-02" db="EMBL/GenBank/DDBJ databases">
        <authorList>
            <person name="Dougan E. K."/>
            <person name="Rhodes N."/>
            <person name="Thang M."/>
            <person name="Chan C."/>
        </authorList>
    </citation>
    <scope>NUCLEOTIDE SEQUENCE</scope>
</reference>
<evidence type="ECO:0000256" key="9">
    <source>
        <dbReference type="ARBA" id="ARBA00023136"/>
    </source>
</evidence>
<dbReference type="Gene3D" id="3.90.550.50">
    <property type="match status" value="1"/>
</dbReference>
<dbReference type="EMBL" id="CAJNJA010097586">
    <property type="protein sequence ID" value="CAE7942742.1"/>
    <property type="molecule type" value="Genomic_DNA"/>
</dbReference>
<protein>
    <recommendedName>
        <fullName evidence="10">Hexosyltransferase</fullName>
        <ecNumber evidence="10">2.4.1.-</ecNumber>
    </recommendedName>
</protein>
<keyword evidence="5 10" id="KW-0812">Transmembrane</keyword>
<dbReference type="AlphaFoldDB" id="A0A813CI14"/>
<dbReference type="InterPro" id="IPR002659">
    <property type="entry name" value="Glyco_trans_31"/>
</dbReference>
<evidence type="ECO:0000256" key="4">
    <source>
        <dbReference type="ARBA" id="ARBA00022679"/>
    </source>
</evidence>
<evidence type="ECO:0000313" key="12">
    <source>
        <dbReference type="EMBL" id="CAE7942742.1"/>
    </source>
</evidence>
<dbReference type="PANTHER" id="PTHR11214:SF378">
    <property type="entry name" value="BETA-1,3-GALACTOSYLTRANSFERASE 4"/>
    <property type="match status" value="1"/>
</dbReference>
<dbReference type="OrthoDB" id="2139606at2759"/>
<evidence type="ECO:0000256" key="5">
    <source>
        <dbReference type="ARBA" id="ARBA00022692"/>
    </source>
</evidence>
<keyword evidence="6 10" id="KW-0735">Signal-anchor</keyword>
<accession>A0A813CI14</accession>
<sequence length="466" mass="51138">MPRKRGTATCSCGCGRCHFAFLAVLLLVVLSVSTLRFMVLVDTGDRHVRVRSLSAGRRRRPAKTAQDIPAWPLHGEPSVPSYPLGKSAGHGAPVSDSVSDETAAPTSRSTTACSKELQSTELAPGLRSTTCSARAREHVAPLFVAVTSPIGNFKLRAALRSGHWLMKGFPASSRASYMFFVGSSPDQKVQERLEQEMRRHADIVQFDFADRFTNLAVKSVGAAAWVHAHLNVDKVQYVLKVEDYMTNSFAKIDEAVKGLQVHGNQKPYYGGGMIFGGTPVVRDGRWGCPRRHCPYETYPVEYAGGQYLLSRSAVKILVQKALPALDLSDPYPVEDHYVASFLAESGVHVVNEPKLMWAAGKPYGAPSIVADDFLLCLDTEDRPETAHGEAGAWEGSTLVMLPEERAKKAWYGDPSHPWSSDHGKDVTESVLESLREKQQVRAWDASWGDPAPGVRKVLLLRLDQTK</sequence>
<organism evidence="12 13">
    <name type="scientific">Symbiodinium necroappetens</name>
    <dbReference type="NCBI Taxonomy" id="1628268"/>
    <lineage>
        <taxon>Eukaryota</taxon>
        <taxon>Sar</taxon>
        <taxon>Alveolata</taxon>
        <taxon>Dinophyceae</taxon>
        <taxon>Suessiales</taxon>
        <taxon>Symbiodiniaceae</taxon>
        <taxon>Symbiodinium</taxon>
    </lineage>
</organism>
<comment type="similarity">
    <text evidence="2 10">Belongs to the glycosyltransferase 31 family.</text>
</comment>
<keyword evidence="9 10" id="KW-0472">Membrane</keyword>
<dbReference type="Pfam" id="PF01762">
    <property type="entry name" value="Galactosyl_T"/>
    <property type="match status" value="1"/>
</dbReference>
<evidence type="ECO:0000256" key="10">
    <source>
        <dbReference type="RuleBase" id="RU363063"/>
    </source>
</evidence>
<keyword evidence="8 10" id="KW-0333">Golgi apparatus</keyword>
<feature type="transmembrane region" description="Helical" evidence="10">
    <location>
        <begin position="20"/>
        <end position="41"/>
    </location>
</feature>
<name>A0A813CI14_9DINO</name>